<organism evidence="2 3">
    <name type="scientific">Halalkalibacter alkalisediminis</name>
    <dbReference type="NCBI Taxonomy" id="935616"/>
    <lineage>
        <taxon>Bacteria</taxon>
        <taxon>Bacillati</taxon>
        <taxon>Bacillota</taxon>
        <taxon>Bacilli</taxon>
        <taxon>Bacillales</taxon>
        <taxon>Bacillaceae</taxon>
        <taxon>Halalkalibacter</taxon>
    </lineage>
</organism>
<evidence type="ECO:0000256" key="1">
    <source>
        <dbReference type="SAM" id="Phobius"/>
    </source>
</evidence>
<reference evidence="2 3" key="1">
    <citation type="submission" date="2024-09" db="EMBL/GenBank/DDBJ databases">
        <authorList>
            <person name="Sun Q."/>
            <person name="Mori K."/>
        </authorList>
    </citation>
    <scope>NUCLEOTIDE SEQUENCE [LARGE SCALE GENOMIC DNA]</scope>
    <source>
        <strain evidence="2 3">NCAIM B.02301</strain>
    </source>
</reference>
<feature type="transmembrane region" description="Helical" evidence="1">
    <location>
        <begin position="40"/>
        <end position="58"/>
    </location>
</feature>
<proteinExistence type="predicted"/>
<keyword evidence="1" id="KW-0812">Transmembrane</keyword>
<sequence length="77" mass="8573">MFIIDFVAKFAFVIIVLALFLGLIVPLSRWGEETELPKKIVVVIGLIIISSASIGLNFNYSENPLLQTIVNSKNIHM</sequence>
<comment type="caution">
    <text evidence="2">The sequence shown here is derived from an EMBL/GenBank/DDBJ whole genome shotgun (WGS) entry which is preliminary data.</text>
</comment>
<keyword evidence="1" id="KW-0472">Membrane</keyword>
<gene>
    <name evidence="2" type="ORF">ACFFH4_17770</name>
</gene>
<dbReference type="RefSeq" id="WP_273847940.1">
    <property type="nucleotide sequence ID" value="NZ_JAQQWT010000041.1"/>
</dbReference>
<evidence type="ECO:0000313" key="2">
    <source>
        <dbReference type="EMBL" id="MFC0560815.1"/>
    </source>
</evidence>
<keyword evidence="1" id="KW-1133">Transmembrane helix</keyword>
<evidence type="ECO:0000313" key="3">
    <source>
        <dbReference type="Proteomes" id="UP001589833"/>
    </source>
</evidence>
<accession>A0ABV6NJ70</accession>
<feature type="transmembrane region" description="Helical" evidence="1">
    <location>
        <begin position="6"/>
        <end position="28"/>
    </location>
</feature>
<name>A0ABV6NJ70_9BACI</name>
<dbReference type="Proteomes" id="UP001589833">
    <property type="component" value="Unassembled WGS sequence"/>
</dbReference>
<protein>
    <submittedName>
        <fullName evidence="2">Uncharacterized protein</fullName>
    </submittedName>
</protein>
<dbReference type="EMBL" id="JBHLTR010000043">
    <property type="protein sequence ID" value="MFC0560815.1"/>
    <property type="molecule type" value="Genomic_DNA"/>
</dbReference>
<keyword evidence="3" id="KW-1185">Reference proteome</keyword>